<dbReference type="OrthoDB" id="9800461at2"/>
<keyword evidence="3" id="KW-1185">Reference proteome</keyword>
<evidence type="ECO:0000256" key="1">
    <source>
        <dbReference type="SAM" id="MobiDB-lite"/>
    </source>
</evidence>
<sequence length="218" mass="24674">MPQSVAQKLRITEGMTLRTLHAPDGFADALAPLPAGVKVSNHTKDYAQIHWFVRNKAQMEAGLDEVLGLLKDDVLCWIYYPKGSSGIQTDLTRDKGWEGLLSHKNIQWITLISFDDTWSAFSIRLQSSPSKPKPSKPAVNPVDEYADRAARTTRLPEDLEKAFRKAPDARAYFDSLAFSHRREYLEWIVTAKRPETRAARIAGTVERLGQGWKNPRNQ</sequence>
<dbReference type="RefSeq" id="WP_133994633.1">
    <property type="nucleotide sequence ID" value="NZ_SODV01000001.1"/>
</dbReference>
<reference evidence="2 3" key="1">
    <citation type="submission" date="2019-03" db="EMBL/GenBank/DDBJ databases">
        <title>Genomic Encyclopedia of Type Strains, Phase IV (KMG-IV): sequencing the most valuable type-strain genomes for metagenomic binning, comparative biology and taxonomic classification.</title>
        <authorList>
            <person name="Goeker M."/>
        </authorList>
    </citation>
    <scope>NUCLEOTIDE SEQUENCE [LARGE SCALE GENOMIC DNA]</scope>
    <source>
        <strain evidence="2 3">DSM 100059</strain>
    </source>
</reference>
<dbReference type="Pfam" id="PF13376">
    <property type="entry name" value="OmdA"/>
    <property type="match status" value="1"/>
</dbReference>
<proteinExistence type="predicted"/>
<dbReference type="Proteomes" id="UP000294498">
    <property type="component" value="Unassembled WGS sequence"/>
</dbReference>
<evidence type="ECO:0000313" key="2">
    <source>
        <dbReference type="EMBL" id="TDX02005.1"/>
    </source>
</evidence>
<name>A0A4R8DWU8_9BACT</name>
<dbReference type="EMBL" id="SODV01000001">
    <property type="protein sequence ID" value="TDX02005.1"/>
    <property type="molecule type" value="Genomic_DNA"/>
</dbReference>
<feature type="region of interest" description="Disordered" evidence="1">
    <location>
        <begin position="126"/>
        <end position="147"/>
    </location>
</feature>
<comment type="caution">
    <text evidence="2">The sequence shown here is derived from an EMBL/GenBank/DDBJ whole genome shotgun (WGS) entry which is preliminary data.</text>
</comment>
<accession>A0A4R8DWU8</accession>
<dbReference type="AlphaFoldDB" id="A0A4R8DWU8"/>
<organism evidence="2 3">
    <name type="scientific">Dinghuibacter silviterrae</name>
    <dbReference type="NCBI Taxonomy" id="1539049"/>
    <lineage>
        <taxon>Bacteria</taxon>
        <taxon>Pseudomonadati</taxon>
        <taxon>Bacteroidota</taxon>
        <taxon>Chitinophagia</taxon>
        <taxon>Chitinophagales</taxon>
        <taxon>Chitinophagaceae</taxon>
        <taxon>Dinghuibacter</taxon>
    </lineage>
</organism>
<evidence type="ECO:0000313" key="3">
    <source>
        <dbReference type="Proteomes" id="UP000294498"/>
    </source>
</evidence>
<gene>
    <name evidence="2" type="ORF">EDB95_3052</name>
</gene>
<protein>
    <submittedName>
        <fullName evidence="2">Bacteriocin resistance YdeI/OmpD-like protein</fullName>
    </submittedName>
</protein>